<dbReference type="SUPFAM" id="SSF54001">
    <property type="entry name" value="Cysteine proteinases"/>
    <property type="match status" value="1"/>
</dbReference>
<sequence>MMVRRVTIIVSRISRQLIFPSFSTKSSYHGLVIIFPAQLRRFSTLVTKLPEIPSELLALIMKTIPKSEIIIRSMACIPALGTYDRGACQRCAFPDTEYTEYSAQELVDRSRIGRRSKEYHFCYTYSIRAGLDYVIKNGLQKARDCPYCGCRPAERIPQRVTSGLAHIDSVDQLSLSQSLDRLEHQPVGASLLIFMPDYLLTRKGVYRGPMKNRSSYTAVHGVSVVAVVEEDGEKVCKVRLNHGLAIGDGEGYLKVSMEMLVRVPTEGGESDGKFDKPGMLLRDFMCPTVL</sequence>
<dbReference type="EMBL" id="HG994365">
    <property type="protein sequence ID" value="CAF2069095.1"/>
    <property type="molecule type" value="Genomic_DNA"/>
</dbReference>
<dbReference type="Proteomes" id="UP001295469">
    <property type="component" value="Chromosome C01"/>
</dbReference>
<dbReference type="InterPro" id="IPR038765">
    <property type="entry name" value="Papain-like_cys_pep_sf"/>
</dbReference>
<name>A0A816R8M6_BRANA</name>
<dbReference type="Gene3D" id="3.90.70.10">
    <property type="entry name" value="Cysteine proteinases"/>
    <property type="match status" value="1"/>
</dbReference>
<reference evidence="1" key="1">
    <citation type="submission" date="2021-01" db="EMBL/GenBank/DDBJ databases">
        <authorList>
            <consortium name="Genoscope - CEA"/>
            <person name="William W."/>
        </authorList>
    </citation>
    <scope>NUCLEOTIDE SEQUENCE</scope>
</reference>
<gene>
    <name evidence="1" type="ORF">DARMORV10_C01P09790.1</name>
</gene>
<proteinExistence type="predicted"/>
<accession>A0A816R8M6</accession>
<evidence type="ECO:0000313" key="1">
    <source>
        <dbReference type="EMBL" id="CAF2069095.1"/>
    </source>
</evidence>
<dbReference type="SMR" id="A0A816R8M6"/>
<protein>
    <submittedName>
        <fullName evidence="1">(rape) hypothetical protein</fullName>
    </submittedName>
</protein>
<dbReference type="AlphaFoldDB" id="A0A816R8M6"/>
<organism evidence="1">
    <name type="scientific">Brassica napus</name>
    <name type="common">Rape</name>
    <dbReference type="NCBI Taxonomy" id="3708"/>
    <lineage>
        <taxon>Eukaryota</taxon>
        <taxon>Viridiplantae</taxon>
        <taxon>Streptophyta</taxon>
        <taxon>Embryophyta</taxon>
        <taxon>Tracheophyta</taxon>
        <taxon>Spermatophyta</taxon>
        <taxon>Magnoliopsida</taxon>
        <taxon>eudicotyledons</taxon>
        <taxon>Gunneridae</taxon>
        <taxon>Pentapetalae</taxon>
        <taxon>rosids</taxon>
        <taxon>malvids</taxon>
        <taxon>Brassicales</taxon>
        <taxon>Brassicaceae</taxon>
        <taxon>Brassiceae</taxon>
        <taxon>Brassica</taxon>
    </lineage>
</organism>